<dbReference type="Proteomes" id="UP001163046">
    <property type="component" value="Unassembled WGS sequence"/>
</dbReference>
<protein>
    <recommendedName>
        <fullName evidence="2">Laminin G domain-containing protein</fullName>
    </recommendedName>
</protein>
<dbReference type="InterPro" id="IPR013320">
    <property type="entry name" value="ConA-like_dom_sf"/>
</dbReference>
<evidence type="ECO:0000256" key="1">
    <source>
        <dbReference type="PROSITE-ProRule" id="PRU00122"/>
    </source>
</evidence>
<comment type="caution">
    <text evidence="1">Lacks conserved residue(s) required for the propagation of feature annotation.</text>
</comment>
<gene>
    <name evidence="3" type="ORF">OS493_040274</name>
</gene>
<comment type="caution">
    <text evidence="3">The sequence shown here is derived from an EMBL/GenBank/DDBJ whole genome shotgun (WGS) entry which is preliminary data.</text>
</comment>
<keyword evidence="4" id="KW-1185">Reference proteome</keyword>
<evidence type="ECO:0000313" key="4">
    <source>
        <dbReference type="Proteomes" id="UP001163046"/>
    </source>
</evidence>
<sequence>MAETGLKPPTLKKKVLALLTTRPPHLHVYCFFEVSVISTGCSMLTALRWGMSREFSGSGYLKYDIISKNPVINSDEDTLKFSFRTFQPTGMFFHTQNSGNELGDYITLELVGGRL</sequence>
<name>A0A9W9ZH20_9CNID</name>
<dbReference type="InterPro" id="IPR001791">
    <property type="entry name" value="Laminin_G"/>
</dbReference>
<dbReference type="PROSITE" id="PS50025">
    <property type="entry name" value="LAM_G_DOMAIN"/>
    <property type="match status" value="1"/>
</dbReference>
<dbReference type="EMBL" id="MU826202">
    <property type="protein sequence ID" value="KAJ7381586.1"/>
    <property type="molecule type" value="Genomic_DNA"/>
</dbReference>
<feature type="domain" description="Laminin G" evidence="2">
    <location>
        <begin position="50"/>
        <end position="115"/>
    </location>
</feature>
<proteinExistence type="predicted"/>
<dbReference type="Gene3D" id="2.60.120.200">
    <property type="match status" value="1"/>
</dbReference>
<evidence type="ECO:0000259" key="2">
    <source>
        <dbReference type="PROSITE" id="PS50025"/>
    </source>
</evidence>
<dbReference type="SUPFAM" id="SSF49899">
    <property type="entry name" value="Concanavalin A-like lectins/glucanases"/>
    <property type="match status" value="1"/>
</dbReference>
<organism evidence="3 4">
    <name type="scientific">Desmophyllum pertusum</name>
    <dbReference type="NCBI Taxonomy" id="174260"/>
    <lineage>
        <taxon>Eukaryota</taxon>
        <taxon>Metazoa</taxon>
        <taxon>Cnidaria</taxon>
        <taxon>Anthozoa</taxon>
        <taxon>Hexacorallia</taxon>
        <taxon>Scleractinia</taxon>
        <taxon>Caryophylliina</taxon>
        <taxon>Caryophylliidae</taxon>
        <taxon>Desmophyllum</taxon>
    </lineage>
</organism>
<accession>A0A9W9ZH20</accession>
<feature type="non-terminal residue" evidence="3">
    <location>
        <position position="115"/>
    </location>
</feature>
<reference evidence="3" key="1">
    <citation type="submission" date="2023-01" db="EMBL/GenBank/DDBJ databases">
        <title>Genome assembly of the deep-sea coral Lophelia pertusa.</title>
        <authorList>
            <person name="Herrera S."/>
            <person name="Cordes E."/>
        </authorList>
    </citation>
    <scope>NUCLEOTIDE SEQUENCE</scope>
    <source>
        <strain evidence="3">USNM1676648</strain>
        <tissue evidence="3">Polyp</tissue>
    </source>
</reference>
<dbReference type="CDD" id="cd00110">
    <property type="entry name" value="LamG"/>
    <property type="match status" value="1"/>
</dbReference>
<dbReference type="AlphaFoldDB" id="A0A9W9ZH20"/>
<evidence type="ECO:0000313" key="3">
    <source>
        <dbReference type="EMBL" id="KAJ7381586.1"/>
    </source>
</evidence>